<accession>A0A250KPI7</accession>
<dbReference type="InterPro" id="IPR058031">
    <property type="entry name" value="AAA_lid_NorR"/>
</dbReference>
<dbReference type="InterPro" id="IPR045343">
    <property type="entry name" value="VpsR"/>
</dbReference>
<dbReference type="GO" id="GO:0006355">
    <property type="term" value="P:regulation of DNA-templated transcription"/>
    <property type="evidence" value="ECO:0007669"/>
    <property type="project" value="InterPro"/>
</dbReference>
<evidence type="ECO:0000256" key="2">
    <source>
        <dbReference type="ARBA" id="ARBA00022840"/>
    </source>
</evidence>
<reference evidence="6 7" key="1">
    <citation type="submission" date="2016-12" db="EMBL/GenBank/DDBJ databases">
        <title>Genome sequencing of Methylocaldum marinum.</title>
        <authorList>
            <person name="Takeuchi M."/>
            <person name="Kamagata Y."/>
            <person name="Hiraoka S."/>
            <person name="Oshima K."/>
            <person name="Hattori M."/>
            <person name="Iwasaki W."/>
        </authorList>
    </citation>
    <scope>NUCLEOTIDE SEQUENCE [LARGE SCALE GENOMIC DNA]</scope>
    <source>
        <strain evidence="6 7">S8</strain>
    </source>
</reference>
<dbReference type="OrthoDB" id="9804019at2"/>
<dbReference type="InterPro" id="IPR011006">
    <property type="entry name" value="CheY-like_superfamily"/>
</dbReference>
<feature type="domain" description="Sigma-54 factor interaction" evidence="5">
    <location>
        <begin position="165"/>
        <end position="394"/>
    </location>
</feature>
<dbReference type="InterPro" id="IPR025943">
    <property type="entry name" value="Sigma_54_int_dom_ATP-bd_2"/>
</dbReference>
<dbReference type="SUPFAM" id="SSF46689">
    <property type="entry name" value="Homeodomain-like"/>
    <property type="match status" value="1"/>
</dbReference>
<dbReference type="InterPro" id="IPR009057">
    <property type="entry name" value="Homeodomain-like_sf"/>
</dbReference>
<keyword evidence="7" id="KW-1185">Reference proteome</keyword>
<dbReference type="KEGG" id="mmai:sS8_1550"/>
<dbReference type="SUPFAM" id="SSF52172">
    <property type="entry name" value="CheY-like"/>
    <property type="match status" value="1"/>
</dbReference>
<dbReference type="InterPro" id="IPR027417">
    <property type="entry name" value="P-loop_NTPase"/>
</dbReference>
<keyword evidence="4" id="KW-0804">Transcription</keyword>
<keyword evidence="1" id="KW-0547">Nucleotide-binding</keyword>
<evidence type="ECO:0000313" key="7">
    <source>
        <dbReference type="Proteomes" id="UP000266313"/>
    </source>
</evidence>
<protein>
    <submittedName>
        <fullName evidence="6">Sigma54 specific transcriptional regulator, Fis family</fullName>
    </submittedName>
</protein>
<dbReference type="Pfam" id="PF00158">
    <property type="entry name" value="Sigma54_activat"/>
    <property type="match status" value="1"/>
</dbReference>
<dbReference type="Pfam" id="PF25601">
    <property type="entry name" value="AAA_lid_14"/>
    <property type="match status" value="1"/>
</dbReference>
<organism evidence="6 7">
    <name type="scientific">Methylocaldum marinum</name>
    <dbReference type="NCBI Taxonomy" id="1432792"/>
    <lineage>
        <taxon>Bacteria</taxon>
        <taxon>Pseudomonadati</taxon>
        <taxon>Pseudomonadota</taxon>
        <taxon>Gammaproteobacteria</taxon>
        <taxon>Methylococcales</taxon>
        <taxon>Methylococcaceae</taxon>
        <taxon>Methylocaldum</taxon>
    </lineage>
</organism>
<dbReference type="PROSITE" id="PS00675">
    <property type="entry name" value="SIGMA54_INTERACT_1"/>
    <property type="match status" value="1"/>
</dbReference>
<dbReference type="RefSeq" id="WP_119629105.1">
    <property type="nucleotide sequence ID" value="NZ_AP017928.1"/>
</dbReference>
<dbReference type="Pfam" id="PF02954">
    <property type="entry name" value="HTH_8"/>
    <property type="match status" value="1"/>
</dbReference>
<dbReference type="AlphaFoldDB" id="A0A250KPI7"/>
<proteinExistence type="predicted"/>
<dbReference type="Gene3D" id="1.10.10.60">
    <property type="entry name" value="Homeodomain-like"/>
    <property type="match status" value="1"/>
</dbReference>
<evidence type="ECO:0000256" key="4">
    <source>
        <dbReference type="ARBA" id="ARBA00023163"/>
    </source>
</evidence>
<dbReference type="InterPro" id="IPR025662">
    <property type="entry name" value="Sigma_54_int_dom_ATP-bd_1"/>
</dbReference>
<dbReference type="SMART" id="SM00382">
    <property type="entry name" value="AAA"/>
    <property type="match status" value="1"/>
</dbReference>
<dbReference type="CDD" id="cd00009">
    <property type="entry name" value="AAA"/>
    <property type="match status" value="1"/>
</dbReference>
<dbReference type="PROSITE" id="PS00676">
    <property type="entry name" value="SIGMA54_INTERACT_2"/>
    <property type="match status" value="1"/>
</dbReference>
<dbReference type="InterPro" id="IPR003593">
    <property type="entry name" value="AAA+_ATPase"/>
</dbReference>
<keyword evidence="2" id="KW-0067">ATP-binding</keyword>
<dbReference type="GO" id="GO:0043565">
    <property type="term" value="F:sequence-specific DNA binding"/>
    <property type="evidence" value="ECO:0007669"/>
    <property type="project" value="InterPro"/>
</dbReference>
<evidence type="ECO:0000259" key="5">
    <source>
        <dbReference type="PROSITE" id="PS50045"/>
    </source>
</evidence>
<dbReference type="GO" id="GO:0005524">
    <property type="term" value="F:ATP binding"/>
    <property type="evidence" value="ECO:0007669"/>
    <property type="project" value="UniProtKB-KW"/>
</dbReference>
<dbReference type="Gene3D" id="1.10.8.60">
    <property type="match status" value="1"/>
</dbReference>
<dbReference type="Pfam" id="PF20161">
    <property type="entry name" value="VpsR"/>
    <property type="match status" value="1"/>
</dbReference>
<dbReference type="PANTHER" id="PTHR32071">
    <property type="entry name" value="TRANSCRIPTIONAL REGULATORY PROTEIN"/>
    <property type="match status" value="1"/>
</dbReference>
<dbReference type="Gene3D" id="3.40.50.300">
    <property type="entry name" value="P-loop containing nucleotide triphosphate hydrolases"/>
    <property type="match status" value="1"/>
</dbReference>
<dbReference type="Proteomes" id="UP000266313">
    <property type="component" value="Chromosome"/>
</dbReference>
<dbReference type="PROSITE" id="PS50045">
    <property type="entry name" value="SIGMA54_INTERACT_4"/>
    <property type="match status" value="1"/>
</dbReference>
<sequence length="474" mass="51864">MELTAGISRIERVFPANQAWSDFRDVILLQPGWADSLGLAKSLAEKGWKAHISMDTREAIRCLRSNRIYVGVVLLDASFSEETQSELLEVINESLSTEWIAIVDPACMGSIEHASFLSSFFFDFHTTPVDIRRLAFSLGHAYGSAKLGEASRGEFHLAINQRFGLIGSSKAMSLVYDNMQKISRSDEPIIISGETGTGKEVIARAIHGLSPRAERPFVAVSCGAIPETLVQSEFFGHSKGAFTGAVEERIGHFEAAAGGTVFLDEIENLSPLGQVSLLRFLQEKELTPLGSKESRPVDVRIIASAGPNLREAVAAGTIREDLFYRLNVLQIDVPALRHRDTDAAQIAEYFVTRFNQGKRRNAKRLSKKAISAILDYSWPGNVRELMSCVNRAAILSSGRLITEADLGLSRSARFSGRTLREIKAQAVEQAVTSALAESKSITSAARRLGVSRVTLYRLMEKHSITAPGVEQVAG</sequence>
<evidence type="ECO:0000256" key="1">
    <source>
        <dbReference type="ARBA" id="ARBA00022741"/>
    </source>
</evidence>
<dbReference type="PANTHER" id="PTHR32071:SF120">
    <property type="entry name" value="TRANSCRIPTIONAL REGULATOR-RELATED"/>
    <property type="match status" value="1"/>
</dbReference>
<evidence type="ECO:0000256" key="3">
    <source>
        <dbReference type="ARBA" id="ARBA00023015"/>
    </source>
</evidence>
<dbReference type="EMBL" id="AP017928">
    <property type="protein sequence ID" value="BBA33508.1"/>
    <property type="molecule type" value="Genomic_DNA"/>
</dbReference>
<evidence type="ECO:0000313" key="6">
    <source>
        <dbReference type="EMBL" id="BBA33508.1"/>
    </source>
</evidence>
<dbReference type="InterPro" id="IPR002078">
    <property type="entry name" value="Sigma_54_int"/>
</dbReference>
<dbReference type="SUPFAM" id="SSF52540">
    <property type="entry name" value="P-loop containing nucleoside triphosphate hydrolases"/>
    <property type="match status" value="1"/>
</dbReference>
<dbReference type="FunFam" id="3.40.50.300:FF:000006">
    <property type="entry name" value="DNA-binding transcriptional regulator NtrC"/>
    <property type="match status" value="1"/>
</dbReference>
<name>A0A250KPI7_9GAMM</name>
<dbReference type="InterPro" id="IPR002197">
    <property type="entry name" value="HTH_Fis"/>
</dbReference>
<gene>
    <name evidence="6" type="ORF">sS8_1550</name>
</gene>
<keyword evidence="3" id="KW-0805">Transcription regulation</keyword>